<dbReference type="AlphaFoldDB" id="A0A565BGK9"/>
<evidence type="ECO:0000313" key="2">
    <source>
        <dbReference type="Proteomes" id="UP000489600"/>
    </source>
</evidence>
<proteinExistence type="predicted"/>
<evidence type="ECO:0000313" key="1">
    <source>
        <dbReference type="EMBL" id="VVB00443.1"/>
    </source>
</evidence>
<organism evidence="1 2">
    <name type="scientific">Arabis nemorensis</name>
    <dbReference type="NCBI Taxonomy" id="586526"/>
    <lineage>
        <taxon>Eukaryota</taxon>
        <taxon>Viridiplantae</taxon>
        <taxon>Streptophyta</taxon>
        <taxon>Embryophyta</taxon>
        <taxon>Tracheophyta</taxon>
        <taxon>Spermatophyta</taxon>
        <taxon>Magnoliopsida</taxon>
        <taxon>eudicotyledons</taxon>
        <taxon>Gunneridae</taxon>
        <taxon>Pentapetalae</taxon>
        <taxon>rosids</taxon>
        <taxon>malvids</taxon>
        <taxon>Brassicales</taxon>
        <taxon>Brassicaceae</taxon>
        <taxon>Arabideae</taxon>
        <taxon>Arabis</taxon>
    </lineage>
</organism>
<keyword evidence="2" id="KW-1185">Reference proteome</keyword>
<name>A0A565BGK9_9BRAS</name>
<dbReference type="Proteomes" id="UP000489600">
    <property type="component" value="Unassembled WGS sequence"/>
</dbReference>
<protein>
    <submittedName>
        <fullName evidence="1">Uncharacterized protein</fullName>
    </submittedName>
</protein>
<comment type="caution">
    <text evidence="1">The sequence shown here is derived from an EMBL/GenBank/DDBJ whole genome shotgun (WGS) entry which is preliminary data.</text>
</comment>
<accession>A0A565BGK9</accession>
<dbReference type="EMBL" id="CABITT030000004">
    <property type="protein sequence ID" value="VVB00443.1"/>
    <property type="molecule type" value="Genomic_DNA"/>
</dbReference>
<reference evidence="1" key="1">
    <citation type="submission" date="2019-07" db="EMBL/GenBank/DDBJ databases">
        <authorList>
            <person name="Dittberner H."/>
        </authorList>
    </citation>
    <scope>NUCLEOTIDE SEQUENCE [LARGE SCALE GENOMIC DNA]</scope>
</reference>
<sequence>MEPQRSIWEALQHLRLGSDREQWDVHLDAQSKFKKEHQVCLVAMGLNLAHQNPAGIKKVLQGAWAAKGCVDVKINDDGTINFYFAKNHVDTGGSSL</sequence>
<gene>
    <name evidence="1" type="ORF">ANE_LOCUS10887</name>
</gene>